<evidence type="ECO:0000313" key="3">
    <source>
        <dbReference type="Proteomes" id="UP001560019"/>
    </source>
</evidence>
<dbReference type="Proteomes" id="UP001560019">
    <property type="component" value="Unassembled WGS sequence"/>
</dbReference>
<evidence type="ECO:0000313" key="2">
    <source>
        <dbReference type="EMBL" id="MEX5727816.1"/>
    </source>
</evidence>
<accession>A0ABV3XR59</accession>
<evidence type="ECO:0000256" key="1">
    <source>
        <dbReference type="SAM" id="Phobius"/>
    </source>
</evidence>
<dbReference type="RefSeq" id="WP_125405637.1">
    <property type="nucleotide sequence ID" value="NZ_JBEHHI010000001.1"/>
</dbReference>
<gene>
    <name evidence="2" type="ORF">Ga0609869_001169</name>
</gene>
<dbReference type="EMBL" id="JBEHHI010000001">
    <property type="protein sequence ID" value="MEX5727816.1"/>
    <property type="molecule type" value="Genomic_DNA"/>
</dbReference>
<reference evidence="2 3" key="1">
    <citation type="submission" date="2024-06" db="EMBL/GenBank/DDBJ databases">
        <title>Genome of Rhodovulum iodosum, a marine photoferrotroph.</title>
        <authorList>
            <person name="Bianchini G."/>
            <person name="Nikeleit V."/>
            <person name="Kappler A."/>
            <person name="Bryce C."/>
            <person name="Sanchez-Baracaldo P."/>
        </authorList>
    </citation>
    <scope>NUCLEOTIDE SEQUENCE [LARGE SCALE GENOMIC DNA]</scope>
    <source>
        <strain evidence="2 3">UT/N1</strain>
    </source>
</reference>
<feature type="transmembrane region" description="Helical" evidence="1">
    <location>
        <begin position="39"/>
        <end position="64"/>
    </location>
</feature>
<name>A0ABV3XR59_9RHOB</name>
<keyword evidence="3" id="KW-1185">Reference proteome</keyword>
<keyword evidence="1" id="KW-0472">Membrane</keyword>
<organism evidence="2 3">
    <name type="scientific">Rhodovulum iodosum</name>
    <dbReference type="NCBI Taxonomy" id="68291"/>
    <lineage>
        <taxon>Bacteria</taxon>
        <taxon>Pseudomonadati</taxon>
        <taxon>Pseudomonadota</taxon>
        <taxon>Alphaproteobacteria</taxon>
        <taxon>Rhodobacterales</taxon>
        <taxon>Paracoccaceae</taxon>
        <taxon>Rhodovulum</taxon>
    </lineage>
</organism>
<comment type="caution">
    <text evidence="2">The sequence shown here is derived from an EMBL/GenBank/DDBJ whole genome shotgun (WGS) entry which is preliminary data.</text>
</comment>
<keyword evidence="1" id="KW-0812">Transmembrane</keyword>
<feature type="transmembrane region" description="Helical" evidence="1">
    <location>
        <begin position="12"/>
        <end position="33"/>
    </location>
</feature>
<sequence>MRNFFIESLETLVSVLVAVLGLLVLIASIATMFSADGGFFSGIGMLIFGGAYVILTAGVLYLFLGIQENTKRTADAVEKLLAK</sequence>
<protein>
    <submittedName>
        <fullName evidence="2">Uncharacterized protein</fullName>
    </submittedName>
</protein>
<proteinExistence type="predicted"/>
<keyword evidence="1" id="KW-1133">Transmembrane helix</keyword>